<name>A0A1N5RZQ3_9ARCH</name>
<dbReference type="InterPro" id="IPR033705">
    <property type="entry name" value="Anticodon_Ia_Val"/>
</dbReference>
<dbReference type="Gene3D" id="3.90.740.10">
    <property type="entry name" value="Valyl/Leucyl/Isoleucyl-tRNA synthetase, editing domain"/>
    <property type="match status" value="1"/>
</dbReference>
<gene>
    <name evidence="12" type="ORF">CSP5_0015</name>
</gene>
<evidence type="ECO:0000256" key="1">
    <source>
        <dbReference type="ARBA" id="ARBA00013169"/>
    </source>
</evidence>
<evidence type="ECO:0000259" key="11">
    <source>
        <dbReference type="Pfam" id="PF08264"/>
    </source>
</evidence>
<comment type="catalytic activity">
    <reaction evidence="7">
        <text>tRNA(Val) + L-valine + ATP = L-valyl-tRNA(Val) + AMP + diphosphate</text>
        <dbReference type="Rhea" id="RHEA:10704"/>
        <dbReference type="Rhea" id="RHEA-COMP:9672"/>
        <dbReference type="Rhea" id="RHEA-COMP:9708"/>
        <dbReference type="ChEBI" id="CHEBI:30616"/>
        <dbReference type="ChEBI" id="CHEBI:33019"/>
        <dbReference type="ChEBI" id="CHEBI:57762"/>
        <dbReference type="ChEBI" id="CHEBI:78442"/>
        <dbReference type="ChEBI" id="CHEBI:78537"/>
        <dbReference type="ChEBI" id="CHEBI:456215"/>
        <dbReference type="EC" id="6.1.1.9"/>
    </reaction>
</comment>
<feature type="domain" description="Methionyl/Valyl/Leucyl/Isoleucyl-tRNA synthetase anticodon-binding" evidence="11">
    <location>
        <begin position="598"/>
        <end position="735"/>
    </location>
</feature>
<organism evidence="12 13">
    <name type="scientific">Cuniculiplasma divulgatum</name>
    <dbReference type="NCBI Taxonomy" id="1673428"/>
    <lineage>
        <taxon>Archaea</taxon>
        <taxon>Methanobacteriati</taxon>
        <taxon>Thermoplasmatota</taxon>
        <taxon>Thermoplasmata</taxon>
        <taxon>Thermoplasmatales</taxon>
        <taxon>Cuniculiplasmataceae</taxon>
        <taxon>Cuniculiplasma</taxon>
    </lineage>
</organism>
<dbReference type="AlphaFoldDB" id="A0A1N5RZQ3"/>
<dbReference type="RefSeq" id="WP_148689391.1">
    <property type="nucleotide sequence ID" value="NZ_LT671858.1"/>
</dbReference>
<dbReference type="EMBL" id="LT671858">
    <property type="protein sequence ID" value="SIM29115.1"/>
    <property type="molecule type" value="Genomic_DNA"/>
</dbReference>
<dbReference type="Pfam" id="PF00133">
    <property type="entry name" value="tRNA-synt_1"/>
    <property type="match status" value="1"/>
</dbReference>
<dbReference type="InterPro" id="IPR002303">
    <property type="entry name" value="Valyl-tRNA_ligase"/>
</dbReference>
<dbReference type="InterPro" id="IPR009008">
    <property type="entry name" value="Val/Leu/Ile-tRNA-synth_edit"/>
</dbReference>
<evidence type="ECO:0000256" key="8">
    <source>
        <dbReference type="NCBIfam" id="TIGR00422"/>
    </source>
</evidence>
<evidence type="ECO:0000256" key="2">
    <source>
        <dbReference type="ARBA" id="ARBA00022598"/>
    </source>
</evidence>
<evidence type="ECO:0000256" key="3">
    <source>
        <dbReference type="ARBA" id="ARBA00022741"/>
    </source>
</evidence>
<dbReference type="GO" id="GO:0005829">
    <property type="term" value="C:cytosol"/>
    <property type="evidence" value="ECO:0007669"/>
    <property type="project" value="TreeGrafter"/>
</dbReference>
<keyword evidence="3 9" id="KW-0547">Nucleotide-binding</keyword>
<dbReference type="GO" id="GO:0005524">
    <property type="term" value="F:ATP binding"/>
    <property type="evidence" value="ECO:0007669"/>
    <property type="project" value="UniProtKB-KW"/>
</dbReference>
<dbReference type="PANTHER" id="PTHR11946:SF93">
    <property type="entry name" value="VALINE--TRNA LIGASE, CHLOROPLASTIC_MITOCHONDRIAL 2"/>
    <property type="match status" value="1"/>
</dbReference>
<dbReference type="NCBIfam" id="TIGR00422">
    <property type="entry name" value="valS"/>
    <property type="match status" value="1"/>
</dbReference>
<evidence type="ECO:0000256" key="6">
    <source>
        <dbReference type="ARBA" id="ARBA00023146"/>
    </source>
</evidence>
<dbReference type="Gene3D" id="1.10.730.10">
    <property type="entry name" value="Isoleucyl-tRNA Synthetase, Domain 1"/>
    <property type="match status" value="1"/>
</dbReference>
<dbReference type="InterPro" id="IPR013155">
    <property type="entry name" value="M/V/L/I-tRNA-synth_anticd-bd"/>
</dbReference>
<dbReference type="InterPro" id="IPR014729">
    <property type="entry name" value="Rossmann-like_a/b/a_fold"/>
</dbReference>
<dbReference type="GeneID" id="41587337"/>
<dbReference type="NCBIfam" id="NF009687">
    <property type="entry name" value="PRK13208.1"/>
    <property type="match status" value="1"/>
</dbReference>
<dbReference type="InterPro" id="IPR001412">
    <property type="entry name" value="aa-tRNA-synth_I_CS"/>
</dbReference>
<dbReference type="GO" id="GO:0004832">
    <property type="term" value="F:valine-tRNA ligase activity"/>
    <property type="evidence" value="ECO:0007669"/>
    <property type="project" value="UniProtKB-UniRule"/>
</dbReference>
<proteinExistence type="inferred from homology"/>
<evidence type="ECO:0000313" key="12">
    <source>
        <dbReference type="EMBL" id="SIM29115.1"/>
    </source>
</evidence>
<dbReference type="PRINTS" id="PR00986">
    <property type="entry name" value="TRNASYNTHVAL"/>
</dbReference>
<dbReference type="Pfam" id="PF08264">
    <property type="entry name" value="Anticodon_1"/>
    <property type="match status" value="1"/>
</dbReference>
<dbReference type="Proteomes" id="UP000195607">
    <property type="component" value="Chromosome I"/>
</dbReference>
<comment type="similarity">
    <text evidence="9">Belongs to the class-I aminoacyl-tRNA synthetase family.</text>
</comment>
<accession>A0A1N5RZQ3</accession>
<evidence type="ECO:0000259" key="10">
    <source>
        <dbReference type="Pfam" id="PF00133"/>
    </source>
</evidence>
<dbReference type="InterPro" id="IPR009080">
    <property type="entry name" value="tRNAsynth_Ia_anticodon-bd"/>
</dbReference>
<dbReference type="SUPFAM" id="SSF52374">
    <property type="entry name" value="Nucleotidylyl transferase"/>
    <property type="match status" value="1"/>
</dbReference>
<evidence type="ECO:0000256" key="9">
    <source>
        <dbReference type="RuleBase" id="RU363035"/>
    </source>
</evidence>
<dbReference type="PANTHER" id="PTHR11946">
    <property type="entry name" value="VALYL-TRNA SYNTHETASES"/>
    <property type="match status" value="1"/>
</dbReference>
<keyword evidence="4 9" id="KW-0067">ATP-binding</keyword>
<protein>
    <recommendedName>
        <fullName evidence="1 8">Valine--tRNA ligase</fullName>
        <ecNumber evidence="1 8">6.1.1.9</ecNumber>
    </recommendedName>
</protein>
<dbReference type="GO" id="GO:0002161">
    <property type="term" value="F:aminoacyl-tRNA deacylase activity"/>
    <property type="evidence" value="ECO:0007669"/>
    <property type="project" value="InterPro"/>
</dbReference>
<evidence type="ECO:0000313" key="13">
    <source>
        <dbReference type="Proteomes" id="UP000195607"/>
    </source>
</evidence>
<evidence type="ECO:0000256" key="7">
    <source>
        <dbReference type="ARBA" id="ARBA00047552"/>
    </source>
</evidence>
<dbReference type="InterPro" id="IPR002300">
    <property type="entry name" value="aa-tRNA-synth_Ia"/>
</dbReference>
<dbReference type="EC" id="6.1.1.9" evidence="1 8"/>
<dbReference type="Gene3D" id="3.40.50.620">
    <property type="entry name" value="HUPs"/>
    <property type="match status" value="2"/>
</dbReference>
<sequence length="781" mass="90068">MDFDIPEMEKEILKKWEKSDLSKLNEDAIKDGKIYSIDTPPPTVSGEIHIGHAYSYPHQDIAARFRRMMGYYVFYPSGFDNNGLATERFVEKTLKLSLNNIPVKDAIEKCETVSGEAIAEMKKSFIRLGLSQNFENSYITYSKGSWKISQGFFLDLFKKGIAYRSEGMTISCPTCRTAISQIEMEDSERETDFVYIDFRSDDGAVIQIATTRPEMLAACVAIALNPEDERAKKFSGKKFRVPLYRQEVEIITDPRVLTDKGTGAEMVCTFGDQTDYEIWKDHSLKLIRLLDERGFIRDGGLLEGLKVEEGRKKIKNLLKESGDLKSIERIKHSVNTHERCGTPIEIGVSKQWYLRYLDMKDDLIQQGRKIKWTPDFMRIRYENWVNGLKWDWCISRQRIMGISIPVWYCNSCGEVILPEKSELPVDPRFDEKKKCPKCSSNDVTPETDVLDTWFTSSTSPTISLRDSSIENNGIPMSARFQGHDIITTWAFTTIYRYMVHFQKIPWDNIIISGNVFDSKGQKMSKSKGNVVYPMELVDKYGADGVRLWGSSSSTWDDISLKEQELTRGRRTIIKIYNAISLISALPDKRKIEIKLPFNRWIAQELNRTIKKAEELYSTNDFAKARTEIDNFFWTMFCDNYLEIIKSFVSRGSEEEKDEIAYVAREVALDIMKLYAPIAPFITDKAYEMLGMEGSIHEQKWPEALEDYEKDAEIFSNVISVISGIRTERSKLKSGKQAYKGFIISTPVDLKEFDKRVIKETLREENLVFRKDRAIKIESIVE</sequence>
<dbReference type="CDD" id="cd07962">
    <property type="entry name" value="Anticodon_Ia_Val"/>
    <property type="match status" value="1"/>
</dbReference>
<feature type="domain" description="Aminoacyl-tRNA synthetase class Ia" evidence="10">
    <location>
        <begin position="12"/>
        <end position="560"/>
    </location>
</feature>
<dbReference type="SUPFAM" id="SSF47323">
    <property type="entry name" value="Anticodon-binding domain of a subclass of class I aminoacyl-tRNA synthetases"/>
    <property type="match status" value="1"/>
</dbReference>
<evidence type="ECO:0000256" key="4">
    <source>
        <dbReference type="ARBA" id="ARBA00022840"/>
    </source>
</evidence>
<reference evidence="12 13" key="1">
    <citation type="submission" date="2016-04" db="EMBL/GenBank/DDBJ databases">
        <authorList>
            <person name="Evans L.H."/>
            <person name="Alamgir A."/>
            <person name="Owens N."/>
            <person name="Weber N.D."/>
            <person name="Virtaneva K."/>
            <person name="Barbian K."/>
            <person name="Babar A."/>
            <person name="Rosenke K."/>
        </authorList>
    </citation>
    <scope>NUCLEOTIDE SEQUENCE [LARGE SCALE GENOMIC DNA]</scope>
    <source>
        <strain evidence="13">S5(T) (JCM 30642 \VKM B-2941)</strain>
    </source>
</reference>
<evidence type="ECO:0000256" key="5">
    <source>
        <dbReference type="ARBA" id="ARBA00022917"/>
    </source>
</evidence>
<keyword evidence="2 9" id="KW-0436">Ligase</keyword>
<keyword evidence="5 9" id="KW-0648">Protein biosynthesis</keyword>
<dbReference type="PROSITE" id="PS00178">
    <property type="entry name" value="AA_TRNA_LIGASE_I"/>
    <property type="match status" value="1"/>
</dbReference>
<keyword evidence="6 9" id="KW-0030">Aminoacyl-tRNA synthetase</keyword>
<dbReference type="SUPFAM" id="SSF50677">
    <property type="entry name" value="ValRS/IleRS/LeuRS editing domain"/>
    <property type="match status" value="1"/>
</dbReference>
<dbReference type="GO" id="GO:0006438">
    <property type="term" value="P:valyl-tRNA aminoacylation"/>
    <property type="evidence" value="ECO:0007669"/>
    <property type="project" value="UniProtKB-UniRule"/>
</dbReference>